<sequence length="125" mass="13301">MPTKSGTGELRTDLAPLTKRFPGLADARSAQWMSGTLGDDRVPGPSTYWIDAVVTLPPAKVSEVTPGTRETTDQPPVVDGLRDDVPEGPYLTSDALNSTFTGQGWFVHAYLAKGTDKLVLVATGQ</sequence>
<dbReference type="OrthoDB" id="5118825at2"/>
<evidence type="ECO:0000313" key="2">
    <source>
        <dbReference type="EMBL" id="OLR91470.1"/>
    </source>
</evidence>
<keyword evidence="3" id="KW-1185">Reference proteome</keyword>
<comment type="caution">
    <text evidence="2">The sequence shown here is derived from an EMBL/GenBank/DDBJ whole genome shotgun (WGS) entry which is preliminary data.</text>
</comment>
<name>A0A1Q9LHI6_9PSEU</name>
<dbReference type="STRING" id="1193682.BJP25_00880"/>
<accession>A0A1Q9LHI6</accession>
<evidence type="ECO:0000256" key="1">
    <source>
        <dbReference type="SAM" id="MobiDB-lite"/>
    </source>
</evidence>
<organism evidence="2 3">
    <name type="scientific">Actinokineospora bangkokensis</name>
    <dbReference type="NCBI Taxonomy" id="1193682"/>
    <lineage>
        <taxon>Bacteria</taxon>
        <taxon>Bacillati</taxon>
        <taxon>Actinomycetota</taxon>
        <taxon>Actinomycetes</taxon>
        <taxon>Pseudonocardiales</taxon>
        <taxon>Pseudonocardiaceae</taxon>
        <taxon>Actinokineospora</taxon>
    </lineage>
</organism>
<proteinExistence type="predicted"/>
<evidence type="ECO:0000313" key="3">
    <source>
        <dbReference type="Proteomes" id="UP000186040"/>
    </source>
</evidence>
<protein>
    <submittedName>
        <fullName evidence="2">Uncharacterized protein</fullName>
    </submittedName>
</protein>
<dbReference type="EMBL" id="MKQR01000023">
    <property type="protein sequence ID" value="OLR91470.1"/>
    <property type="molecule type" value="Genomic_DNA"/>
</dbReference>
<gene>
    <name evidence="2" type="ORF">BJP25_00880</name>
</gene>
<dbReference type="AlphaFoldDB" id="A0A1Q9LHI6"/>
<reference evidence="2 3" key="1">
    <citation type="submission" date="2016-10" db="EMBL/GenBank/DDBJ databases">
        <title>The Draft Genome Sequence of Actinokineospora bangkokensis 44EHWT reveals the biosynthetic pathway of antifungal compounds Thailandins with unusual extender unit butylmalonyl-CoA.</title>
        <authorList>
            <person name="Greule A."/>
            <person name="Intra B."/>
            <person name="Flemming S."/>
            <person name="Rommel M.G."/>
            <person name="Panbangred W."/>
            <person name="Bechthold A."/>
        </authorList>
    </citation>
    <scope>NUCLEOTIDE SEQUENCE [LARGE SCALE GENOMIC DNA]</scope>
    <source>
        <strain evidence="2 3">44EHW</strain>
    </source>
</reference>
<feature type="region of interest" description="Disordered" evidence="1">
    <location>
        <begin position="62"/>
        <end position="82"/>
    </location>
</feature>
<dbReference type="Proteomes" id="UP000186040">
    <property type="component" value="Unassembled WGS sequence"/>
</dbReference>